<keyword evidence="3" id="KW-0560">Oxidoreductase</keyword>
<name>A0ABX3NV35_9BACT</name>
<dbReference type="InterPro" id="IPR036318">
    <property type="entry name" value="FAD-bd_PCMH-like_sf"/>
</dbReference>
<dbReference type="Gene3D" id="3.30.465.10">
    <property type="match status" value="1"/>
</dbReference>
<keyword evidence="1" id="KW-0285">Flavoprotein</keyword>
<dbReference type="RefSeq" id="WP_014221310.1">
    <property type="nucleotide sequence ID" value="NZ_LWBO01000012.1"/>
</dbReference>
<evidence type="ECO:0000256" key="3">
    <source>
        <dbReference type="ARBA" id="ARBA00023002"/>
    </source>
</evidence>
<dbReference type="InterPro" id="IPR051312">
    <property type="entry name" value="Diverse_Substr_Oxidored"/>
</dbReference>
<sequence>MIAQSFEYESPGTIAEAISLLHRYGEEAKILSGGHSLIPMMKLRLATPEWLIDISGIPGLSYIKEEGDIIRIGALTTEADIEHSNLLKEHFPLFADVTRLIADPQVRNVATIGGNLAHGDAANDHPAVMLALHATIIAAGSGGERRIPIDDFFHGFYTTDLQHGEILTEIEIPVPPAGTGSAYHKIERKVGDYATAGVAVQLTFDEYNICKAAGIGLTNVNPIPLRASRSEQALTGRPLTEETIEEAARYAAEDCNPSADLRGSEEYKRHLVGVLVKRMVRKAAERARG</sequence>
<dbReference type="SUPFAM" id="SSF55447">
    <property type="entry name" value="CO dehydrogenase flavoprotein C-terminal domain-like"/>
    <property type="match status" value="1"/>
</dbReference>
<proteinExistence type="predicted"/>
<dbReference type="Gene3D" id="3.30.390.50">
    <property type="entry name" value="CO dehydrogenase flavoprotein, C-terminal domain"/>
    <property type="match status" value="1"/>
</dbReference>
<evidence type="ECO:0000256" key="2">
    <source>
        <dbReference type="ARBA" id="ARBA00022827"/>
    </source>
</evidence>
<evidence type="ECO:0000256" key="1">
    <source>
        <dbReference type="ARBA" id="ARBA00022630"/>
    </source>
</evidence>
<dbReference type="PANTHER" id="PTHR42659">
    <property type="entry name" value="XANTHINE DEHYDROGENASE SUBUNIT C-RELATED"/>
    <property type="match status" value="1"/>
</dbReference>
<organism evidence="5 6">
    <name type="scientific">Niastella koreensis</name>
    <dbReference type="NCBI Taxonomy" id="354356"/>
    <lineage>
        <taxon>Bacteria</taxon>
        <taxon>Pseudomonadati</taxon>
        <taxon>Bacteroidota</taxon>
        <taxon>Chitinophagia</taxon>
        <taxon>Chitinophagales</taxon>
        <taxon>Chitinophagaceae</taxon>
        <taxon>Niastella</taxon>
    </lineage>
</organism>
<dbReference type="EMBL" id="LWBO01000012">
    <property type="protein sequence ID" value="OQP48132.1"/>
    <property type="molecule type" value="Genomic_DNA"/>
</dbReference>
<dbReference type="InterPro" id="IPR016166">
    <property type="entry name" value="FAD-bd_PCMH"/>
</dbReference>
<dbReference type="SMART" id="SM01092">
    <property type="entry name" value="CO_deh_flav_C"/>
    <property type="match status" value="1"/>
</dbReference>
<dbReference type="SUPFAM" id="SSF56176">
    <property type="entry name" value="FAD-binding/transporter-associated domain-like"/>
    <property type="match status" value="1"/>
</dbReference>
<keyword evidence="2" id="KW-0274">FAD</keyword>
<gene>
    <name evidence="5" type="ORF">A4D02_05255</name>
</gene>
<feature type="domain" description="FAD-binding PCMH-type" evidence="4">
    <location>
        <begin position="1"/>
        <end position="177"/>
    </location>
</feature>
<dbReference type="Proteomes" id="UP000192277">
    <property type="component" value="Unassembled WGS sequence"/>
</dbReference>
<accession>A0ABX3NV35</accession>
<dbReference type="Pfam" id="PF00941">
    <property type="entry name" value="FAD_binding_5"/>
    <property type="match status" value="1"/>
</dbReference>
<evidence type="ECO:0000259" key="4">
    <source>
        <dbReference type="PROSITE" id="PS51387"/>
    </source>
</evidence>
<reference evidence="5 6" key="1">
    <citation type="submission" date="2016-04" db="EMBL/GenBank/DDBJ databases">
        <authorList>
            <person name="Chen L."/>
            <person name="Zhuang W."/>
            <person name="Wang G."/>
        </authorList>
    </citation>
    <scope>NUCLEOTIDE SEQUENCE [LARGE SCALE GENOMIC DNA]</scope>
    <source>
        <strain evidence="6">GR20</strain>
    </source>
</reference>
<dbReference type="Gene3D" id="3.30.43.10">
    <property type="entry name" value="Uridine Diphospho-n-acetylenolpyruvylglucosamine Reductase, domain 2"/>
    <property type="match status" value="1"/>
</dbReference>
<evidence type="ECO:0000313" key="6">
    <source>
        <dbReference type="Proteomes" id="UP000192277"/>
    </source>
</evidence>
<protein>
    <submittedName>
        <fullName evidence="5">Carbon monoxide dehydrogenase</fullName>
    </submittedName>
</protein>
<keyword evidence="6" id="KW-1185">Reference proteome</keyword>
<dbReference type="PANTHER" id="PTHR42659:SF2">
    <property type="entry name" value="XANTHINE DEHYDROGENASE SUBUNIT C-RELATED"/>
    <property type="match status" value="1"/>
</dbReference>
<dbReference type="InterPro" id="IPR016169">
    <property type="entry name" value="FAD-bd_PCMH_sub2"/>
</dbReference>
<dbReference type="InterPro" id="IPR002346">
    <property type="entry name" value="Mopterin_DH_FAD-bd"/>
</dbReference>
<dbReference type="Pfam" id="PF03450">
    <property type="entry name" value="CO_deh_flav_C"/>
    <property type="match status" value="1"/>
</dbReference>
<dbReference type="InterPro" id="IPR005107">
    <property type="entry name" value="CO_DH_flav_C"/>
</dbReference>
<dbReference type="PROSITE" id="PS51387">
    <property type="entry name" value="FAD_PCMH"/>
    <property type="match status" value="1"/>
</dbReference>
<evidence type="ECO:0000313" key="5">
    <source>
        <dbReference type="EMBL" id="OQP48132.1"/>
    </source>
</evidence>
<dbReference type="InterPro" id="IPR016167">
    <property type="entry name" value="FAD-bd_PCMH_sub1"/>
</dbReference>
<comment type="caution">
    <text evidence="5">The sequence shown here is derived from an EMBL/GenBank/DDBJ whole genome shotgun (WGS) entry which is preliminary data.</text>
</comment>
<dbReference type="InterPro" id="IPR036683">
    <property type="entry name" value="CO_DH_flav_C_dom_sf"/>
</dbReference>